<dbReference type="PANTHER" id="PTHR14076:SF2">
    <property type="entry name" value="RECEPTOR ACTIVITY-MODIFYING PROTEIN 3"/>
    <property type="match status" value="1"/>
</dbReference>
<dbReference type="PANTHER" id="PTHR14076">
    <property type="entry name" value="RECEPTOR ACTIVITY MODIFYING PROTEIN RAMP"/>
    <property type="match status" value="1"/>
</dbReference>
<evidence type="ECO:0000256" key="9">
    <source>
        <dbReference type="ARBA" id="ARBA00023157"/>
    </source>
</evidence>
<organism evidence="14 15">
    <name type="scientific">Labeo rohita</name>
    <name type="common">Indian major carp</name>
    <name type="synonym">Cyprinus rohita</name>
    <dbReference type="NCBI Taxonomy" id="84645"/>
    <lineage>
        <taxon>Eukaryota</taxon>
        <taxon>Metazoa</taxon>
        <taxon>Chordata</taxon>
        <taxon>Craniata</taxon>
        <taxon>Vertebrata</taxon>
        <taxon>Euteleostomi</taxon>
        <taxon>Actinopterygii</taxon>
        <taxon>Neopterygii</taxon>
        <taxon>Teleostei</taxon>
        <taxon>Ostariophysi</taxon>
        <taxon>Cypriniformes</taxon>
        <taxon>Cyprinidae</taxon>
        <taxon>Labeoninae</taxon>
        <taxon>Labeonini</taxon>
        <taxon>Labeo</taxon>
    </lineage>
</organism>
<keyword evidence="3" id="KW-0813">Transport</keyword>
<sequence length="240" mass="27236">MLLQAALDGGITLTRFHQNKMLLNSHDDSDTDSAELSFTQRPQLLQCNQTVLLLEMERCGERFSVDMSRVQPGDRCNLTHFIRSLLLKTFQELTVCSDIILSSFQRLEERLTHSLRSSVSSDSLASLKRVSCSADQHLSGPVEVFLHDNISRWNSREYHVFSYCTEVNAERIGCFWPNPVVEHFIIGVHKHFFSNCSRGGEGYMDPPDDTLTLLILIPVFLTLAMVALVVWCSKRSDILA</sequence>
<comment type="subcellular location">
    <subcellularLocation>
        <location evidence="1">Cell membrane</location>
        <topology evidence="1">Single-pass type I membrane protein</topology>
    </subcellularLocation>
</comment>
<keyword evidence="9" id="KW-1015">Disulfide bond</keyword>
<proteinExistence type="inferred from homology"/>
<dbReference type="InterPro" id="IPR006985">
    <property type="entry name" value="RAMP"/>
</dbReference>
<evidence type="ECO:0000256" key="13">
    <source>
        <dbReference type="SAM" id="Phobius"/>
    </source>
</evidence>
<evidence type="ECO:0000256" key="2">
    <source>
        <dbReference type="ARBA" id="ARBA00007087"/>
    </source>
</evidence>
<name>A0ABQ8LDF0_LABRO</name>
<evidence type="ECO:0000256" key="7">
    <source>
        <dbReference type="ARBA" id="ARBA00022989"/>
    </source>
</evidence>
<evidence type="ECO:0000256" key="10">
    <source>
        <dbReference type="ARBA" id="ARBA00023170"/>
    </source>
</evidence>
<keyword evidence="4" id="KW-1003">Cell membrane</keyword>
<comment type="caution">
    <text evidence="14">The sequence shown here is derived from an EMBL/GenBank/DDBJ whole genome shotgun (WGS) entry which is preliminary data.</text>
</comment>
<evidence type="ECO:0000256" key="6">
    <source>
        <dbReference type="ARBA" id="ARBA00022729"/>
    </source>
</evidence>
<keyword evidence="7 13" id="KW-1133">Transmembrane helix</keyword>
<dbReference type="InterPro" id="IPR038126">
    <property type="entry name" value="RAMP_sf"/>
</dbReference>
<evidence type="ECO:0000256" key="12">
    <source>
        <dbReference type="ARBA" id="ARBA00041072"/>
    </source>
</evidence>
<evidence type="ECO:0000256" key="8">
    <source>
        <dbReference type="ARBA" id="ARBA00023136"/>
    </source>
</evidence>
<keyword evidence="8 13" id="KW-0472">Membrane</keyword>
<comment type="similarity">
    <text evidence="2">Belongs to the RAMP family.</text>
</comment>
<dbReference type="EMBL" id="JACTAM010000024">
    <property type="protein sequence ID" value="KAI2648722.1"/>
    <property type="molecule type" value="Genomic_DNA"/>
</dbReference>
<dbReference type="Proteomes" id="UP000830375">
    <property type="component" value="Unassembled WGS sequence"/>
</dbReference>
<keyword evidence="15" id="KW-1185">Reference proteome</keyword>
<evidence type="ECO:0000256" key="1">
    <source>
        <dbReference type="ARBA" id="ARBA00004251"/>
    </source>
</evidence>
<evidence type="ECO:0000313" key="15">
    <source>
        <dbReference type="Proteomes" id="UP000830375"/>
    </source>
</evidence>
<keyword evidence="11" id="KW-0325">Glycoprotein</keyword>
<protein>
    <recommendedName>
        <fullName evidence="12">Receptor activity-modifying protein 3</fullName>
    </recommendedName>
</protein>
<evidence type="ECO:0000256" key="11">
    <source>
        <dbReference type="ARBA" id="ARBA00023180"/>
    </source>
</evidence>
<accession>A0ABQ8LDF0</accession>
<evidence type="ECO:0000256" key="5">
    <source>
        <dbReference type="ARBA" id="ARBA00022692"/>
    </source>
</evidence>
<evidence type="ECO:0000313" key="14">
    <source>
        <dbReference type="EMBL" id="KAI2648722.1"/>
    </source>
</evidence>
<keyword evidence="6" id="KW-0732">Signal</keyword>
<reference evidence="14 15" key="1">
    <citation type="submission" date="2022-01" db="EMBL/GenBank/DDBJ databases">
        <title>A high-quality chromosome-level genome assembly of rohu carp, Labeo rohita.</title>
        <authorList>
            <person name="Arick M.A. II"/>
            <person name="Hsu C.-Y."/>
            <person name="Magbanua Z."/>
            <person name="Pechanova O."/>
            <person name="Grover C."/>
            <person name="Miller E."/>
            <person name="Thrash A."/>
            <person name="Ezzel L."/>
            <person name="Alam S."/>
            <person name="Benzie J."/>
            <person name="Hamilton M."/>
            <person name="Karsi A."/>
            <person name="Lawrence M.L."/>
            <person name="Peterson D.G."/>
        </authorList>
    </citation>
    <scope>NUCLEOTIDE SEQUENCE [LARGE SCALE GENOMIC DNA]</scope>
    <source>
        <strain evidence="15">BAU-BD-2019</strain>
        <tissue evidence="14">Blood</tissue>
    </source>
</reference>
<gene>
    <name evidence="14" type="ORF">H4Q32_019830</name>
</gene>
<keyword evidence="5 13" id="KW-0812">Transmembrane</keyword>
<dbReference type="Gene3D" id="1.10.150.510">
    <property type="entry name" value="Receptor activity modifying family"/>
    <property type="match status" value="1"/>
</dbReference>
<evidence type="ECO:0000256" key="3">
    <source>
        <dbReference type="ARBA" id="ARBA00022448"/>
    </source>
</evidence>
<dbReference type="Pfam" id="PF04901">
    <property type="entry name" value="RAMP"/>
    <property type="match status" value="1"/>
</dbReference>
<keyword evidence="10 14" id="KW-0675">Receptor</keyword>
<evidence type="ECO:0000256" key="4">
    <source>
        <dbReference type="ARBA" id="ARBA00022475"/>
    </source>
</evidence>
<feature type="transmembrane region" description="Helical" evidence="13">
    <location>
        <begin position="211"/>
        <end position="232"/>
    </location>
</feature>